<keyword evidence="3" id="KW-1185">Reference proteome</keyword>
<feature type="compositionally biased region" description="Basic and acidic residues" evidence="1">
    <location>
        <begin position="105"/>
        <end position="114"/>
    </location>
</feature>
<evidence type="ECO:0000313" key="3">
    <source>
        <dbReference type="Proteomes" id="UP000800094"/>
    </source>
</evidence>
<evidence type="ECO:0000313" key="2">
    <source>
        <dbReference type="EMBL" id="KAF2251082.1"/>
    </source>
</evidence>
<dbReference type="OrthoDB" id="3673723at2759"/>
<protein>
    <submittedName>
        <fullName evidence="2">Uncharacterized protein</fullName>
    </submittedName>
</protein>
<reference evidence="2" key="1">
    <citation type="journal article" date="2020" name="Stud. Mycol.">
        <title>101 Dothideomycetes genomes: a test case for predicting lifestyles and emergence of pathogens.</title>
        <authorList>
            <person name="Haridas S."/>
            <person name="Albert R."/>
            <person name="Binder M."/>
            <person name="Bloem J."/>
            <person name="Labutti K."/>
            <person name="Salamov A."/>
            <person name="Andreopoulos B."/>
            <person name="Baker S."/>
            <person name="Barry K."/>
            <person name="Bills G."/>
            <person name="Bluhm B."/>
            <person name="Cannon C."/>
            <person name="Castanera R."/>
            <person name="Culley D."/>
            <person name="Daum C."/>
            <person name="Ezra D."/>
            <person name="Gonzalez J."/>
            <person name="Henrissat B."/>
            <person name="Kuo A."/>
            <person name="Liang C."/>
            <person name="Lipzen A."/>
            <person name="Lutzoni F."/>
            <person name="Magnuson J."/>
            <person name="Mondo S."/>
            <person name="Nolan M."/>
            <person name="Ohm R."/>
            <person name="Pangilinan J."/>
            <person name="Park H.-J."/>
            <person name="Ramirez L."/>
            <person name="Alfaro M."/>
            <person name="Sun H."/>
            <person name="Tritt A."/>
            <person name="Yoshinaga Y."/>
            <person name="Zwiers L.-H."/>
            <person name="Turgeon B."/>
            <person name="Goodwin S."/>
            <person name="Spatafora J."/>
            <person name="Crous P."/>
            <person name="Grigoriev I."/>
        </authorList>
    </citation>
    <scope>NUCLEOTIDE SEQUENCE</scope>
    <source>
        <strain evidence="2">CBS 122368</strain>
    </source>
</reference>
<dbReference type="EMBL" id="ML987193">
    <property type="protein sequence ID" value="KAF2251082.1"/>
    <property type="molecule type" value="Genomic_DNA"/>
</dbReference>
<name>A0A6A6IMM4_9PLEO</name>
<gene>
    <name evidence="2" type="ORF">BU26DRAFT_276091</name>
</gene>
<dbReference type="GeneID" id="54574782"/>
<feature type="compositionally biased region" description="Basic and acidic residues" evidence="1">
    <location>
        <begin position="55"/>
        <end position="67"/>
    </location>
</feature>
<dbReference type="AlphaFoldDB" id="A0A6A6IMM4"/>
<feature type="region of interest" description="Disordered" evidence="1">
    <location>
        <begin position="1"/>
        <end position="114"/>
    </location>
</feature>
<dbReference type="RefSeq" id="XP_033686086.1">
    <property type="nucleotide sequence ID" value="XM_033821452.1"/>
</dbReference>
<sequence length="276" mass="31982">MEDVPQRPPTEAELHDAEERFWSGRQTDENPRGWTEEQLVAAAEEEASSAATNGAKEEDKVHEREEATLEEVDLGLDIGSEEGDFDSGVDVGIPASPQSPNRKAKSAEAENEKLKKRLADLEDLLADERANRQRAEKEAQDRYREARALKRELKNPKDTYPYSFWPATPWNRDPDREELPQPPQLWKKNNPHPVIKEHYAREGVRQYEERENEWKRKRNANRVAWMRSRPHMWPTDDESRWHGVRFLGQGSYGSAGLWVRVDDTNTIIDVSLTRTC</sequence>
<dbReference type="Proteomes" id="UP000800094">
    <property type="component" value="Unassembled WGS sequence"/>
</dbReference>
<feature type="compositionally biased region" description="Basic and acidic residues" evidence="1">
    <location>
        <begin position="10"/>
        <end position="35"/>
    </location>
</feature>
<evidence type="ECO:0000256" key="1">
    <source>
        <dbReference type="SAM" id="MobiDB-lite"/>
    </source>
</evidence>
<accession>A0A6A6IMM4</accession>
<proteinExistence type="predicted"/>
<organism evidence="2 3">
    <name type="scientific">Trematosphaeria pertusa</name>
    <dbReference type="NCBI Taxonomy" id="390896"/>
    <lineage>
        <taxon>Eukaryota</taxon>
        <taxon>Fungi</taxon>
        <taxon>Dikarya</taxon>
        <taxon>Ascomycota</taxon>
        <taxon>Pezizomycotina</taxon>
        <taxon>Dothideomycetes</taxon>
        <taxon>Pleosporomycetidae</taxon>
        <taxon>Pleosporales</taxon>
        <taxon>Massarineae</taxon>
        <taxon>Trematosphaeriaceae</taxon>
        <taxon>Trematosphaeria</taxon>
    </lineage>
</organism>
<feature type="compositionally biased region" description="Acidic residues" evidence="1">
    <location>
        <begin position="68"/>
        <end position="87"/>
    </location>
</feature>